<feature type="domain" description="Peptidase S74" evidence="4">
    <location>
        <begin position="1257"/>
        <end position="1353"/>
    </location>
</feature>
<accession>A0AAE8BC15</accession>
<keyword evidence="2" id="KW-0946">Virion</keyword>
<keyword evidence="3" id="KW-1227">Viral tail protein</keyword>
<dbReference type="Pfam" id="PF21446">
    <property type="entry name" value="Gp34_trimer"/>
    <property type="match status" value="1"/>
</dbReference>
<keyword evidence="6" id="KW-1185">Reference proteome</keyword>
<evidence type="ECO:0000256" key="2">
    <source>
        <dbReference type="ARBA" id="ARBA00022672"/>
    </source>
</evidence>
<gene>
    <name evidence="5" type="ORF">ZYZZX_130</name>
</gene>
<keyword evidence="2" id="KW-1230">Viral tail fiber protein</keyword>
<comment type="subcellular location">
    <subcellularLocation>
        <location evidence="1">Virion</location>
    </subcellularLocation>
</comment>
<dbReference type="EMBL" id="MW749004">
    <property type="protein sequence ID" value="QYA57345.1"/>
    <property type="molecule type" value="Genomic_DNA"/>
</dbReference>
<proteinExistence type="predicted"/>
<evidence type="ECO:0000256" key="3">
    <source>
        <dbReference type="ARBA" id="ARBA00022732"/>
    </source>
</evidence>
<evidence type="ECO:0000259" key="4">
    <source>
        <dbReference type="PROSITE" id="PS51688"/>
    </source>
</evidence>
<organism evidence="5 6">
    <name type="scientific">Hafnia phage vB_HpaM_Zyzzx</name>
    <dbReference type="NCBI Taxonomy" id="2836109"/>
    <lineage>
        <taxon>Viruses</taxon>
        <taxon>Duplodnaviria</taxon>
        <taxon>Heunggongvirae</taxon>
        <taxon>Uroviricota</taxon>
        <taxon>Caudoviricetes</taxon>
        <taxon>Andersonviridae</taxon>
        <taxon>Andersonviridae incertae sedis</taxon>
        <taxon>Daniellevirus</taxon>
        <taxon>Daniellevirus Zyzzx</taxon>
    </lineage>
</organism>
<sequence length="1353" mass="148418">MADDVLNYYNIEQLNRFDGDLISQDYLLVRVSKRTNMVSPQDMKVSIGDFLRGTGLDTKVDKHGDVMVGELLLANRVFLGGLLTTGEEKKIAQIDDKNVLWIGDEALPLRVRAAQNPTVTINNKQETFYHTGFKPSATDVGAWSKLEADQRFLMKSVGWKQNAPLTTRTADIIEDPSMWDAGFSGYYRTNDTLGFKGLTLHVTHPKFTNGAHARGFTFEYGGTGTGTKVYVYGYDKDGVKQSNYKVYTEADKPTPTEIGAYTQKEVQDLLLQTSQWATSTFVDVAGDTMTGVLKLNSDDENRLVLKNKDDLMGNFIHFVDSTGKSIAQIGKDAGDDFLTIINTKDNTSLTLATDRITSDKNLFVNDFKVYHEGFKPTFADAGAVSASRNLGTTDLDTIRGNQFEGNWHQRNDTDATTGRHYPVALGGTLTVYMNGINGCVQVYRAKSGNKVYQRTYDAAVGQWAAWVKVFNGEFVPNGADIPYIASQNVFVSKGFKPDADFTSFNDAPRNSTFFGYQDADNAPVGITGTFVDFNSSGYHWQMGTDYRGGGKFGFRTFNADTSTWSDWGYLFSTKYLPTADQVTGLGTAAKLNAQTSSTDSDTNKLMKVGAFGLGTRGTQLTANSDFGRDYLGKYNVGSGFFFSGNDITGAVTTTGWKDFILLRHNDPKDPAATWATALEMSQTGLGYHVWENGTHKKVKVYSELNKPTAADVGAISEDVIWGKVDSLQKRWTVGENSAGGWWKICEVAVGQNGLSAEFDFVGGRGFNGEFQQQGNFRMVLRTSNNTPANVNEVGRAELSVYLEGSIFPFGAMGLEEVRANVYAIWWQPTSYAYGTFTFKPNLGYKTSQELVWFPNTGSANKPTTCVQAVSIRRVLTSNSDRGLFGDTSGGTGKRNWYKITMAGETDHGFYGDTNYFQFIAQGQNVLSLANGRIHSKRDLSIDLAGEAVAQLRLRPNNTANPSFLVRNDGTNTYFMLTNPNDADGRYNSLRPLYINNANGSLSFGENVYLSKNFTMDGVASVGAQITWNPKGSGVVPQTRATNIRLWGTSARQSVFECSDTKGWHWYSQRVNADDASVQFAINGSLNTTNITCSTLSSSNDLWLRKGGTSHIHFQDSAGAVKARVAGQDTGRVTIEHVGVASWYFHNKMIQLDTGGTVTGEAMGLIRGQVQGGSWASWRTRAAGLLVDCQDSVNSAHTIWKATHWGKYHLAALHVHGTADINAVNVKMNVHNAEFNFNASGDFTAGRNGNFNDVYIRSDRRLKKDLVKIDSALDKVCKLSGYTYDKLASLGSDKIVGREAGIIAQTLQEVLPEAVTESKDTEDNTILVVSGSAVNALLVEAIKELKERVDALSK</sequence>
<reference evidence="5 6" key="1">
    <citation type="submission" date="2021-03" db="EMBL/GenBank/DDBJ databases">
        <authorList>
            <person name="Thompson D.W."/>
            <person name="Brown H.M.F."/>
            <person name="Thompson S.D."/>
            <person name="Grose J.H."/>
        </authorList>
    </citation>
    <scope>NUCLEOTIDE SEQUENCE [LARGE SCALE GENOMIC DNA]</scope>
</reference>
<evidence type="ECO:0000313" key="5">
    <source>
        <dbReference type="EMBL" id="QYA57345.1"/>
    </source>
</evidence>
<name>A0AAE8BC15_9CAUD</name>
<dbReference type="InterPro" id="IPR030392">
    <property type="entry name" value="S74_ICA"/>
</dbReference>
<dbReference type="PROSITE" id="PS51688">
    <property type="entry name" value="ICA"/>
    <property type="match status" value="1"/>
</dbReference>
<evidence type="ECO:0000313" key="6">
    <source>
        <dbReference type="Proteomes" id="UP000827415"/>
    </source>
</evidence>
<dbReference type="Proteomes" id="UP000827415">
    <property type="component" value="Segment"/>
</dbReference>
<dbReference type="CDD" id="cd19958">
    <property type="entry name" value="pyocin_knob"/>
    <property type="match status" value="1"/>
</dbReference>
<dbReference type="GO" id="GO:0098024">
    <property type="term" value="C:virus tail, fiber"/>
    <property type="evidence" value="ECO:0007669"/>
    <property type="project" value="UniProtKB-KW"/>
</dbReference>
<evidence type="ECO:0000256" key="1">
    <source>
        <dbReference type="ARBA" id="ARBA00004328"/>
    </source>
</evidence>
<dbReference type="InterPro" id="IPR048390">
    <property type="entry name" value="Gp34_trimer"/>
</dbReference>
<dbReference type="Pfam" id="PF13884">
    <property type="entry name" value="Peptidase_S74"/>
    <property type="match status" value="1"/>
</dbReference>
<protein>
    <submittedName>
        <fullName evidence="5">Nitrite extrusion protein</fullName>
    </submittedName>
</protein>